<dbReference type="Proteomes" id="UP000823882">
    <property type="component" value="Unassembled WGS sequence"/>
</dbReference>
<dbReference type="PROSITE" id="PS50937">
    <property type="entry name" value="HTH_MERR_2"/>
    <property type="match status" value="1"/>
</dbReference>
<dbReference type="InterPro" id="IPR036244">
    <property type="entry name" value="TipA-like_antibiotic-bd"/>
</dbReference>
<reference evidence="7" key="1">
    <citation type="journal article" date="2021" name="PeerJ">
        <title>Extensive microbial diversity within the chicken gut microbiome revealed by metagenomics and culture.</title>
        <authorList>
            <person name="Gilroy R."/>
            <person name="Ravi A."/>
            <person name="Getino M."/>
            <person name="Pursley I."/>
            <person name="Horton D.L."/>
            <person name="Alikhan N.F."/>
            <person name="Baker D."/>
            <person name="Gharbi K."/>
            <person name="Hall N."/>
            <person name="Watson M."/>
            <person name="Adriaenssens E.M."/>
            <person name="Foster-Nyarko E."/>
            <person name="Jarju S."/>
            <person name="Secka A."/>
            <person name="Antonio M."/>
            <person name="Oren A."/>
            <person name="Chaudhuri R.R."/>
            <person name="La Ragione R."/>
            <person name="Hildebrand F."/>
            <person name="Pallen M.J."/>
        </authorList>
    </citation>
    <scope>NUCLEOTIDE SEQUENCE</scope>
    <source>
        <strain evidence="7">CHK186-1790</strain>
    </source>
</reference>
<evidence type="ECO:0000256" key="1">
    <source>
        <dbReference type="ARBA" id="ARBA00023015"/>
    </source>
</evidence>
<keyword evidence="5" id="KW-0175">Coiled coil</keyword>
<comment type="caution">
    <text evidence="7">The sequence shown here is derived from an EMBL/GenBank/DDBJ whole genome shotgun (WGS) entry which is preliminary data.</text>
</comment>
<sequence>MEYTVKELADLAGVTPRTLRWYDREGLLHPARLTPAGYRLYGPEEVDRLQQVLFYRELGLGLSAIRSLLDDPAYDRQAALQSHLRELEARRARLDALILTVQKTLRDEKGGTRMSDREKFECFKSRLLQEHETAYGAEVRARYGDQEADRAYARLSALTWEEYRSWEALGDRILAELAAAVRSGADPAGAAGAALAELHREWLGFSWEVYTPQAHRGLAALYTQDPRFTAYYDREVSGCAAFLRAAVEAHIQ</sequence>
<evidence type="ECO:0000256" key="4">
    <source>
        <dbReference type="ARBA" id="ARBA00023163"/>
    </source>
</evidence>
<dbReference type="PRINTS" id="PR00040">
    <property type="entry name" value="HTHMERR"/>
</dbReference>
<dbReference type="GO" id="GO:0003700">
    <property type="term" value="F:DNA-binding transcription factor activity"/>
    <property type="evidence" value="ECO:0007669"/>
    <property type="project" value="InterPro"/>
</dbReference>
<feature type="domain" description="HTH merR-type" evidence="6">
    <location>
        <begin position="1"/>
        <end position="71"/>
    </location>
</feature>
<dbReference type="Gene3D" id="1.10.490.50">
    <property type="entry name" value="Antibiotic binding domain of TipA-like multidrug resistance regulators"/>
    <property type="match status" value="1"/>
</dbReference>
<dbReference type="InterPro" id="IPR047057">
    <property type="entry name" value="MerR_fam"/>
</dbReference>
<dbReference type="SUPFAM" id="SSF46955">
    <property type="entry name" value="Putative DNA-binding domain"/>
    <property type="match status" value="1"/>
</dbReference>
<evidence type="ECO:0000256" key="5">
    <source>
        <dbReference type="SAM" id="Coils"/>
    </source>
</evidence>
<keyword evidence="1" id="KW-0805">Transcription regulation</keyword>
<evidence type="ECO:0000313" key="7">
    <source>
        <dbReference type="EMBL" id="HJC40734.1"/>
    </source>
</evidence>
<dbReference type="EMBL" id="DWWJ01000079">
    <property type="protein sequence ID" value="HJC40734.1"/>
    <property type="molecule type" value="Genomic_DNA"/>
</dbReference>
<keyword evidence="3" id="KW-0010">Activator</keyword>
<accession>A0A9D2P151</accession>
<gene>
    <name evidence="7" type="ORF">H9701_04195</name>
</gene>
<dbReference type="Gene3D" id="1.10.1660.10">
    <property type="match status" value="1"/>
</dbReference>
<reference evidence="7" key="2">
    <citation type="submission" date="2021-04" db="EMBL/GenBank/DDBJ databases">
        <authorList>
            <person name="Gilroy R."/>
        </authorList>
    </citation>
    <scope>NUCLEOTIDE SEQUENCE</scope>
    <source>
        <strain evidence="7">CHK186-1790</strain>
    </source>
</reference>
<evidence type="ECO:0000256" key="3">
    <source>
        <dbReference type="ARBA" id="ARBA00023159"/>
    </source>
</evidence>
<dbReference type="SUPFAM" id="SSF89082">
    <property type="entry name" value="Antibiotic binding domain of TipA-like multidrug resistance regulators"/>
    <property type="match status" value="1"/>
</dbReference>
<dbReference type="CDD" id="cd01106">
    <property type="entry name" value="HTH_TipAL-Mta"/>
    <property type="match status" value="1"/>
</dbReference>
<name>A0A9D2P151_9FIRM</name>
<dbReference type="AlphaFoldDB" id="A0A9D2P151"/>
<dbReference type="PANTHER" id="PTHR30204">
    <property type="entry name" value="REDOX-CYCLING DRUG-SENSING TRANSCRIPTIONAL ACTIVATOR SOXR"/>
    <property type="match status" value="1"/>
</dbReference>
<keyword evidence="4" id="KW-0804">Transcription</keyword>
<feature type="coiled-coil region" evidence="5">
    <location>
        <begin position="77"/>
        <end position="104"/>
    </location>
</feature>
<dbReference type="PANTHER" id="PTHR30204:SF90">
    <property type="entry name" value="HTH-TYPE TRANSCRIPTIONAL ACTIVATOR MTA"/>
    <property type="match status" value="1"/>
</dbReference>
<keyword evidence="2" id="KW-0238">DNA-binding</keyword>
<evidence type="ECO:0000256" key="2">
    <source>
        <dbReference type="ARBA" id="ARBA00023125"/>
    </source>
</evidence>
<dbReference type="Pfam" id="PF07739">
    <property type="entry name" value="TipAS"/>
    <property type="match status" value="1"/>
</dbReference>
<evidence type="ECO:0000313" key="8">
    <source>
        <dbReference type="Proteomes" id="UP000823882"/>
    </source>
</evidence>
<dbReference type="InterPro" id="IPR000551">
    <property type="entry name" value="MerR-type_HTH_dom"/>
</dbReference>
<organism evidence="7 8">
    <name type="scientific">Candidatus Intestinimonas pullistercoris</name>
    <dbReference type="NCBI Taxonomy" id="2838623"/>
    <lineage>
        <taxon>Bacteria</taxon>
        <taxon>Bacillati</taxon>
        <taxon>Bacillota</taxon>
        <taxon>Clostridia</taxon>
        <taxon>Eubacteriales</taxon>
        <taxon>Intestinimonas</taxon>
    </lineage>
</organism>
<evidence type="ECO:0000259" key="6">
    <source>
        <dbReference type="PROSITE" id="PS50937"/>
    </source>
</evidence>
<dbReference type="SMART" id="SM00422">
    <property type="entry name" value="HTH_MERR"/>
    <property type="match status" value="1"/>
</dbReference>
<dbReference type="InterPro" id="IPR012925">
    <property type="entry name" value="TipAS_dom"/>
</dbReference>
<protein>
    <submittedName>
        <fullName evidence="7">MerR family transcriptional regulator</fullName>
    </submittedName>
</protein>
<dbReference type="Pfam" id="PF13411">
    <property type="entry name" value="MerR_1"/>
    <property type="match status" value="1"/>
</dbReference>
<dbReference type="InterPro" id="IPR009061">
    <property type="entry name" value="DNA-bd_dom_put_sf"/>
</dbReference>
<proteinExistence type="predicted"/>
<dbReference type="GO" id="GO:0003677">
    <property type="term" value="F:DNA binding"/>
    <property type="evidence" value="ECO:0007669"/>
    <property type="project" value="UniProtKB-KW"/>
</dbReference>